<reference evidence="2" key="1">
    <citation type="journal article" date="2020" name="Nature">
        <title>Giant virus diversity and host interactions through global metagenomics.</title>
        <authorList>
            <person name="Schulz F."/>
            <person name="Roux S."/>
            <person name="Paez-Espino D."/>
            <person name="Jungbluth S."/>
            <person name="Walsh D.A."/>
            <person name="Denef V.J."/>
            <person name="McMahon K.D."/>
            <person name="Konstantinidis K.T."/>
            <person name="Eloe-Fadrosh E.A."/>
            <person name="Kyrpides N.C."/>
            <person name="Woyke T."/>
        </authorList>
    </citation>
    <scope>NUCLEOTIDE SEQUENCE</scope>
    <source>
        <strain evidence="2">GVMAG-M-3300020727-4</strain>
    </source>
</reference>
<evidence type="ECO:0000256" key="1">
    <source>
        <dbReference type="SAM" id="Phobius"/>
    </source>
</evidence>
<accession>A0A6C0CEU9</accession>
<proteinExistence type="predicted"/>
<evidence type="ECO:0000313" key="2">
    <source>
        <dbReference type="EMBL" id="QHT02951.1"/>
    </source>
</evidence>
<keyword evidence="1" id="KW-0812">Transmembrane</keyword>
<keyword evidence="1" id="KW-0472">Membrane</keyword>
<dbReference type="SUPFAM" id="SSF57184">
    <property type="entry name" value="Growth factor receptor domain"/>
    <property type="match status" value="1"/>
</dbReference>
<dbReference type="InterPro" id="IPR009030">
    <property type="entry name" value="Growth_fac_rcpt_cys_sf"/>
</dbReference>
<dbReference type="EMBL" id="MN739403">
    <property type="protein sequence ID" value="QHT02951.1"/>
    <property type="molecule type" value="Genomic_DNA"/>
</dbReference>
<organism evidence="2">
    <name type="scientific">viral metagenome</name>
    <dbReference type="NCBI Taxonomy" id="1070528"/>
    <lineage>
        <taxon>unclassified sequences</taxon>
        <taxon>metagenomes</taxon>
        <taxon>organismal metagenomes</taxon>
    </lineage>
</organism>
<name>A0A6C0CEU9_9ZZZZ</name>
<feature type="transmembrane region" description="Helical" evidence="1">
    <location>
        <begin position="12"/>
        <end position="31"/>
    </location>
</feature>
<dbReference type="AlphaFoldDB" id="A0A6C0CEU9"/>
<keyword evidence="1" id="KW-1133">Transmembrane helix</keyword>
<sequence length="487" mass="56685">MDSKEFCNNVVTIPQFIGTCWFNAILMAILYSQNSRKLLLHDNIYKKNKDKNIFYDVINDILLNNYLSREKAMEYYKLLKPEVIIKKYLTDLDKMNKKYMLKRGWFFYMYLPKFLKLLGKTSMTLDRFQENDYYINLIKTTEFYKKSLVGNNVEIKLLPNYKELLEIKSNPDYLLVNCFTVDFIGSAFQAMVRNIDKTHDVTSESIKLSNSKKQFKGLDKFEDVIEYNGDKYILDSCILSNYNNTTSRHAIAGISCKNNRYVYNGWMRTTFDPAIVDKNLFIHERMPCELMKFNWDVKNPKSKFCLNPRICQLKNLDKTDNNNQCFSFGKGVRTIIYVKMNKDYKSLELNRSSGKSDIKKVVKTDIKKPKECPDGKVLNPLTGRCIKIKSVVKNDDKKTDKKPKECPDGKVLNPLTGRCIKIKTVVKKDDKKPKECPEGKVLNPLTGRCIKIKTVVKKDVKKPKECPEGKVINPKTGRCIKIKKVNK</sequence>
<protein>
    <submittedName>
        <fullName evidence="2">Uncharacterized protein</fullName>
    </submittedName>
</protein>